<dbReference type="GO" id="GO:0042101">
    <property type="term" value="C:T cell receptor complex"/>
    <property type="evidence" value="ECO:0007669"/>
    <property type="project" value="UniProtKB-KW"/>
</dbReference>
<dbReference type="InterPro" id="IPR036179">
    <property type="entry name" value="Ig-like_dom_sf"/>
</dbReference>
<evidence type="ECO:0000256" key="5">
    <source>
        <dbReference type="ARBA" id="ARBA00023319"/>
    </source>
</evidence>
<dbReference type="SUPFAM" id="SSF48726">
    <property type="entry name" value="Immunoglobulin"/>
    <property type="match status" value="1"/>
</dbReference>
<keyword evidence="5" id="KW-0393">Immunoglobulin domain</keyword>
<evidence type="ECO:0000256" key="3">
    <source>
        <dbReference type="ARBA" id="ARBA00023130"/>
    </source>
</evidence>
<evidence type="ECO:0000256" key="4">
    <source>
        <dbReference type="ARBA" id="ARBA00023170"/>
    </source>
</evidence>
<sequence length="112" mass="12324">MSVQEGDSTVFNCTYTDSASVYLPWYKQEPGKQPQFIVDIRSNVERKQSQRLTLLLNKKVKHLSLHITAIQPGDSAIYFCAADTHCSTGPCSLSSNLQPGLGDTLCAMSDIL</sequence>
<dbReference type="InterPro" id="IPR013106">
    <property type="entry name" value="Ig_V-set"/>
</dbReference>
<dbReference type="PANTHER" id="PTHR19343">
    <property type="entry name" value="T CELL RECEPTOR ALPHA VARIABLE 1-2"/>
    <property type="match status" value="1"/>
</dbReference>
<keyword evidence="2" id="KW-0391">Immunity</keyword>
<proteinExistence type="predicted"/>
<evidence type="ECO:0000259" key="7">
    <source>
        <dbReference type="PROSITE" id="PS50835"/>
    </source>
</evidence>
<organism evidence="8 9">
    <name type="scientific">Myodes glareolus</name>
    <name type="common">Bank vole</name>
    <name type="synonym">Clethrionomys glareolus</name>
    <dbReference type="NCBI Taxonomy" id="447135"/>
    <lineage>
        <taxon>Eukaryota</taxon>
        <taxon>Metazoa</taxon>
        <taxon>Chordata</taxon>
        <taxon>Craniata</taxon>
        <taxon>Vertebrata</taxon>
        <taxon>Euteleostomi</taxon>
        <taxon>Mammalia</taxon>
        <taxon>Eutheria</taxon>
        <taxon>Euarchontoglires</taxon>
        <taxon>Glires</taxon>
        <taxon>Rodentia</taxon>
        <taxon>Myomorpha</taxon>
        <taxon>Muroidea</taxon>
        <taxon>Cricetidae</taxon>
        <taxon>Arvicolinae</taxon>
        <taxon>Myodes</taxon>
    </lineage>
</organism>
<name>A0AAW0HAE6_MYOGA</name>
<gene>
    <name evidence="8" type="ORF">U0070_016250</name>
</gene>
<protein>
    <recommendedName>
        <fullName evidence="7">Ig-like domain-containing protein</fullName>
    </recommendedName>
</protein>
<reference evidence="8 9" key="1">
    <citation type="journal article" date="2023" name="bioRxiv">
        <title>Conserved and derived expression patterns and positive selection on dental genes reveal complex evolutionary context of ever-growing rodent molars.</title>
        <authorList>
            <person name="Calamari Z.T."/>
            <person name="Song A."/>
            <person name="Cohen E."/>
            <person name="Akter M."/>
            <person name="Roy R.D."/>
            <person name="Hallikas O."/>
            <person name="Christensen M.M."/>
            <person name="Li P."/>
            <person name="Marangoni P."/>
            <person name="Jernvall J."/>
            <person name="Klein O.D."/>
        </authorList>
    </citation>
    <scope>NUCLEOTIDE SEQUENCE [LARGE SCALE GENOMIC DNA]</scope>
    <source>
        <strain evidence="8">V071</strain>
    </source>
</reference>
<evidence type="ECO:0000256" key="6">
    <source>
        <dbReference type="ARBA" id="ARBA00043266"/>
    </source>
</evidence>
<dbReference type="PANTHER" id="PTHR19343:SF14">
    <property type="entry name" value="IG-LIKE DOMAIN-CONTAINING PROTEIN-RELATED"/>
    <property type="match status" value="1"/>
</dbReference>
<dbReference type="Gene3D" id="2.60.40.10">
    <property type="entry name" value="Immunoglobulins"/>
    <property type="match status" value="1"/>
</dbReference>
<dbReference type="GO" id="GO:0042605">
    <property type="term" value="F:peptide antigen binding"/>
    <property type="evidence" value="ECO:0007669"/>
    <property type="project" value="TreeGrafter"/>
</dbReference>
<comment type="caution">
    <text evidence="8">The sequence shown here is derived from an EMBL/GenBank/DDBJ whole genome shotgun (WGS) entry which is preliminary data.</text>
</comment>
<dbReference type="SMART" id="SM00409">
    <property type="entry name" value="IG"/>
    <property type="match status" value="1"/>
</dbReference>
<evidence type="ECO:0000313" key="8">
    <source>
        <dbReference type="EMBL" id="KAK7799618.1"/>
    </source>
</evidence>
<dbReference type="InterPro" id="IPR051006">
    <property type="entry name" value="TCR_variable_domain"/>
</dbReference>
<keyword evidence="4" id="KW-0675">Receptor</keyword>
<dbReference type="InterPro" id="IPR013783">
    <property type="entry name" value="Ig-like_fold"/>
</dbReference>
<dbReference type="AlphaFoldDB" id="A0AAW0HAE6"/>
<dbReference type="GO" id="GO:0002250">
    <property type="term" value="P:adaptive immune response"/>
    <property type="evidence" value="ECO:0007669"/>
    <property type="project" value="UniProtKB-KW"/>
</dbReference>
<keyword evidence="1" id="KW-0732">Signal</keyword>
<evidence type="ECO:0000313" key="9">
    <source>
        <dbReference type="Proteomes" id="UP001488838"/>
    </source>
</evidence>
<dbReference type="InterPro" id="IPR003599">
    <property type="entry name" value="Ig_sub"/>
</dbReference>
<evidence type="ECO:0000256" key="1">
    <source>
        <dbReference type="ARBA" id="ARBA00022729"/>
    </source>
</evidence>
<dbReference type="Proteomes" id="UP001488838">
    <property type="component" value="Unassembled WGS sequence"/>
</dbReference>
<evidence type="ECO:0000256" key="2">
    <source>
        <dbReference type="ARBA" id="ARBA00022859"/>
    </source>
</evidence>
<dbReference type="PROSITE" id="PS50835">
    <property type="entry name" value="IG_LIKE"/>
    <property type="match status" value="1"/>
</dbReference>
<feature type="domain" description="Ig-like" evidence="7">
    <location>
        <begin position="1"/>
        <end position="98"/>
    </location>
</feature>
<keyword evidence="9" id="KW-1185">Reference proteome</keyword>
<dbReference type="InterPro" id="IPR007110">
    <property type="entry name" value="Ig-like_dom"/>
</dbReference>
<dbReference type="Pfam" id="PF07686">
    <property type="entry name" value="V-set"/>
    <property type="match status" value="1"/>
</dbReference>
<keyword evidence="3" id="KW-1064">Adaptive immunity</keyword>
<dbReference type="EMBL" id="JBBHLL010000601">
    <property type="protein sequence ID" value="KAK7799618.1"/>
    <property type="molecule type" value="Genomic_DNA"/>
</dbReference>
<keyword evidence="6" id="KW-1279">T cell receptor</keyword>
<accession>A0AAW0HAE6</accession>
<dbReference type="SMART" id="SM00406">
    <property type="entry name" value="IGv"/>
    <property type="match status" value="1"/>
</dbReference>